<dbReference type="GO" id="GO:0050218">
    <property type="term" value="F:propionate-CoA ligase activity"/>
    <property type="evidence" value="ECO:0007669"/>
    <property type="project" value="TreeGrafter"/>
</dbReference>
<dbReference type="PANTHER" id="PTHR43347:SF3">
    <property type="entry name" value="ACYL-COA SYNTHETASE SHORT-CHAIN FAMILY MEMBER 3, MITOCHONDRIAL"/>
    <property type="match status" value="1"/>
</dbReference>
<protein>
    <recommendedName>
        <fullName evidence="5">AMP-dependent synthetase/ligase domain-containing protein</fullName>
    </recommendedName>
</protein>
<comment type="similarity">
    <text evidence="1">Belongs to the ATP-dependent AMP-binding enzyme family.</text>
</comment>
<evidence type="ECO:0000259" key="2">
    <source>
        <dbReference type="Pfam" id="PF00501"/>
    </source>
</evidence>
<proteinExistence type="inferred from homology"/>
<dbReference type="SUPFAM" id="SSF56801">
    <property type="entry name" value="Acetyl-CoA synthetase-like"/>
    <property type="match status" value="1"/>
</dbReference>
<name>A0A382ZEZ5_9ZZZZ</name>
<dbReference type="AlphaFoldDB" id="A0A382ZEZ5"/>
<dbReference type="Gene3D" id="3.40.50.12780">
    <property type="entry name" value="N-terminal domain of ligase-like"/>
    <property type="match status" value="1"/>
</dbReference>
<feature type="domain" description="AMP-dependent synthetase/ligase" evidence="2">
    <location>
        <begin position="64"/>
        <end position="249"/>
    </location>
</feature>
<dbReference type="PANTHER" id="PTHR43347">
    <property type="entry name" value="ACYL-COA SYNTHETASE"/>
    <property type="match status" value="1"/>
</dbReference>
<evidence type="ECO:0008006" key="5">
    <source>
        <dbReference type="Google" id="ProtNLM"/>
    </source>
</evidence>
<dbReference type="InterPro" id="IPR032387">
    <property type="entry name" value="ACAS_N"/>
</dbReference>
<evidence type="ECO:0000256" key="1">
    <source>
        <dbReference type="ARBA" id="ARBA00006432"/>
    </source>
</evidence>
<gene>
    <name evidence="4" type="ORF">METZ01_LOCUS446905</name>
</gene>
<feature type="non-terminal residue" evidence="4">
    <location>
        <position position="1"/>
    </location>
</feature>
<sequence>MSYDEEYNLWKSNPSEYWEKKAHNIIWNKKWTKVLDESSSPFWSWFPEAELNTCYNCLDFHINNGKGNKLALVYDSPITGQKKSYTYSDLLNKTAKIAGGLKSFNVKKGDRVLIYMPMIPEAVASMLACARLGAVHVIVFGGFAPNELATRIDDSKPKVIIAGSCGIEPGKIIEYKPMLDKALEIATHKVQTCFIYQREMMHADLKKGRDYDLEKIIDQSNAAPPVAVKSTDPLYILYTSGTTGDPKGMV</sequence>
<accession>A0A382ZEZ5</accession>
<feature type="non-terminal residue" evidence="4">
    <location>
        <position position="250"/>
    </location>
</feature>
<dbReference type="InterPro" id="IPR000873">
    <property type="entry name" value="AMP-dep_synth/lig_dom"/>
</dbReference>
<feature type="domain" description="Acetyl-coenzyme A synthetase N-terminal" evidence="3">
    <location>
        <begin position="3"/>
        <end position="57"/>
    </location>
</feature>
<dbReference type="Pfam" id="PF16177">
    <property type="entry name" value="ACAS_N"/>
    <property type="match status" value="1"/>
</dbReference>
<evidence type="ECO:0000313" key="4">
    <source>
        <dbReference type="EMBL" id="SVD94051.1"/>
    </source>
</evidence>
<organism evidence="4">
    <name type="scientific">marine metagenome</name>
    <dbReference type="NCBI Taxonomy" id="408172"/>
    <lineage>
        <taxon>unclassified sequences</taxon>
        <taxon>metagenomes</taxon>
        <taxon>ecological metagenomes</taxon>
    </lineage>
</organism>
<evidence type="ECO:0000259" key="3">
    <source>
        <dbReference type="Pfam" id="PF16177"/>
    </source>
</evidence>
<dbReference type="InterPro" id="IPR042099">
    <property type="entry name" value="ANL_N_sf"/>
</dbReference>
<reference evidence="4" key="1">
    <citation type="submission" date="2018-05" db="EMBL/GenBank/DDBJ databases">
        <authorList>
            <person name="Lanie J.A."/>
            <person name="Ng W.-L."/>
            <person name="Kazmierczak K.M."/>
            <person name="Andrzejewski T.M."/>
            <person name="Davidsen T.M."/>
            <person name="Wayne K.J."/>
            <person name="Tettelin H."/>
            <person name="Glass J.I."/>
            <person name="Rusch D."/>
            <person name="Podicherti R."/>
            <person name="Tsui H.-C.T."/>
            <person name="Winkler M.E."/>
        </authorList>
    </citation>
    <scope>NUCLEOTIDE SEQUENCE</scope>
</reference>
<dbReference type="InterPro" id="IPR020845">
    <property type="entry name" value="AMP-binding_CS"/>
</dbReference>
<dbReference type="Pfam" id="PF00501">
    <property type="entry name" value="AMP-binding"/>
    <property type="match status" value="1"/>
</dbReference>
<dbReference type="EMBL" id="UINC01183336">
    <property type="protein sequence ID" value="SVD94051.1"/>
    <property type="molecule type" value="Genomic_DNA"/>
</dbReference>
<dbReference type="PROSITE" id="PS00455">
    <property type="entry name" value="AMP_BINDING"/>
    <property type="match status" value="1"/>
</dbReference>